<dbReference type="CDD" id="cd09274">
    <property type="entry name" value="RNase_HI_RT_Ty3"/>
    <property type="match status" value="1"/>
</dbReference>
<keyword evidence="3" id="KW-1185">Reference proteome</keyword>
<dbReference type="PANTHER" id="PTHR34072:SF41">
    <property type="entry name" value="REVERSE TRANSCRIPTASE_RETROTRANSPOSON-DERIVED PROTEIN RNASE H-LIKE DOMAIN-CONTAINING PROTEIN"/>
    <property type="match status" value="1"/>
</dbReference>
<accession>A0AA89AZC2</accession>
<dbReference type="Proteomes" id="UP001188597">
    <property type="component" value="Unassembled WGS sequence"/>
</dbReference>
<evidence type="ECO:0000313" key="2">
    <source>
        <dbReference type="EMBL" id="KAK3021240.1"/>
    </source>
</evidence>
<name>A0AA89AZC2_9ASTE</name>
<dbReference type="AlphaFoldDB" id="A0AA89AZC2"/>
<dbReference type="GO" id="GO:0004519">
    <property type="term" value="F:endonuclease activity"/>
    <property type="evidence" value="ECO:0007669"/>
    <property type="project" value="UniProtKB-KW"/>
</dbReference>
<dbReference type="Pfam" id="PF17919">
    <property type="entry name" value="RT_RNaseH_2"/>
    <property type="match status" value="1"/>
</dbReference>
<dbReference type="InterPro" id="IPR041577">
    <property type="entry name" value="RT_RNaseH_2"/>
</dbReference>
<gene>
    <name evidence="2" type="ORF">RJ639_045141</name>
</gene>
<proteinExistence type="predicted"/>
<protein>
    <recommendedName>
        <fullName evidence="1">Reverse transcriptase/retrotransposon-derived protein RNase H-like domain-containing protein</fullName>
    </recommendedName>
</protein>
<dbReference type="GO" id="GO:0016787">
    <property type="term" value="F:hydrolase activity"/>
    <property type="evidence" value="ECO:0007669"/>
    <property type="project" value="UniProtKB-KW"/>
</dbReference>
<dbReference type="SUPFAM" id="SSF56672">
    <property type="entry name" value="DNA/RNA polymerases"/>
    <property type="match status" value="1"/>
</dbReference>
<sequence>MANSKERINALEAQMWDMFKSDHDVPGIRSNFPFALTRGVLMQECHPVAYESKKLNEAERHYTTHEKELLTTDNTAVSHFLSQSKLTSKQARWQELLAEFNFMLEYRANSTNSVANALSRRAELYQVVLMAMNAIVRADIRVAINIGRKIRKALTRDPLAQQLLKLVESGKTRQFWQEDGLLMTKERRVYVPRVDDLRRTMI</sequence>
<dbReference type="PANTHER" id="PTHR34072">
    <property type="entry name" value="ENZYMATIC POLYPROTEIN-RELATED"/>
    <property type="match status" value="1"/>
</dbReference>
<dbReference type="EMBL" id="JAVXUP010000771">
    <property type="protein sequence ID" value="KAK3021240.1"/>
    <property type="molecule type" value="Genomic_DNA"/>
</dbReference>
<comment type="caution">
    <text evidence="2">The sequence shown here is derived from an EMBL/GenBank/DDBJ whole genome shotgun (WGS) entry which is preliminary data.</text>
</comment>
<feature type="domain" description="Reverse transcriptase/retrotransposon-derived protein RNase H-like" evidence="1">
    <location>
        <begin position="39"/>
        <end position="72"/>
    </location>
</feature>
<reference evidence="2" key="1">
    <citation type="submission" date="2022-12" db="EMBL/GenBank/DDBJ databases">
        <title>Draft genome assemblies for two species of Escallonia (Escalloniales).</title>
        <authorList>
            <person name="Chanderbali A."/>
            <person name="Dervinis C."/>
            <person name="Anghel I."/>
            <person name="Soltis D."/>
            <person name="Soltis P."/>
            <person name="Zapata F."/>
        </authorList>
    </citation>
    <scope>NUCLEOTIDE SEQUENCE</scope>
    <source>
        <strain evidence="2">UCBG64.0493</strain>
        <tissue evidence="2">Leaf</tissue>
    </source>
</reference>
<evidence type="ECO:0000259" key="1">
    <source>
        <dbReference type="Pfam" id="PF17919"/>
    </source>
</evidence>
<evidence type="ECO:0000313" key="3">
    <source>
        <dbReference type="Proteomes" id="UP001188597"/>
    </source>
</evidence>
<organism evidence="2 3">
    <name type="scientific">Escallonia herrerae</name>
    <dbReference type="NCBI Taxonomy" id="1293975"/>
    <lineage>
        <taxon>Eukaryota</taxon>
        <taxon>Viridiplantae</taxon>
        <taxon>Streptophyta</taxon>
        <taxon>Embryophyta</taxon>
        <taxon>Tracheophyta</taxon>
        <taxon>Spermatophyta</taxon>
        <taxon>Magnoliopsida</taxon>
        <taxon>eudicotyledons</taxon>
        <taxon>Gunneridae</taxon>
        <taxon>Pentapetalae</taxon>
        <taxon>asterids</taxon>
        <taxon>campanulids</taxon>
        <taxon>Escalloniales</taxon>
        <taxon>Escalloniaceae</taxon>
        <taxon>Escallonia</taxon>
    </lineage>
</organism>
<dbReference type="InterPro" id="IPR043502">
    <property type="entry name" value="DNA/RNA_pol_sf"/>
</dbReference>
<dbReference type="GO" id="GO:0003964">
    <property type="term" value="F:RNA-directed DNA polymerase activity"/>
    <property type="evidence" value="ECO:0007669"/>
    <property type="project" value="UniProtKB-KW"/>
</dbReference>